<keyword evidence="8" id="KW-0732">Signal</keyword>
<dbReference type="EMBL" id="JAERRB010000010">
    <property type="protein sequence ID" value="MBL0744242.1"/>
    <property type="molecule type" value="Genomic_DNA"/>
</dbReference>
<comment type="caution">
    <text evidence="9">The sequence shown here is derived from an EMBL/GenBank/DDBJ whole genome shotgun (WGS) entry which is preliminary data.</text>
</comment>
<evidence type="ECO:0000256" key="3">
    <source>
        <dbReference type="ARBA" id="ARBA00022448"/>
    </source>
</evidence>
<keyword evidence="7" id="KW-0998">Cell outer membrane</keyword>
<keyword evidence="10" id="KW-1185">Reference proteome</keyword>
<feature type="signal peptide" evidence="8">
    <location>
        <begin position="1"/>
        <end position="20"/>
    </location>
</feature>
<keyword evidence="4" id="KW-1134">Transmembrane beta strand</keyword>
<dbReference type="PANTHER" id="PTHR30026:SF20">
    <property type="entry name" value="OUTER MEMBRANE PROTEIN TOLC"/>
    <property type="match status" value="1"/>
</dbReference>
<comment type="subcellular location">
    <subcellularLocation>
        <location evidence="1">Cell outer membrane</location>
    </subcellularLocation>
</comment>
<reference evidence="9 10" key="1">
    <citation type="submission" date="2021-01" db="EMBL/GenBank/DDBJ databases">
        <title>Chryseolinea sp. Jin1 Genome sequencing and assembly.</title>
        <authorList>
            <person name="Kim I."/>
        </authorList>
    </citation>
    <scope>NUCLEOTIDE SEQUENCE [LARGE SCALE GENOMIC DNA]</scope>
    <source>
        <strain evidence="9 10">Jin1</strain>
    </source>
</reference>
<proteinExistence type="inferred from homology"/>
<keyword evidence="5" id="KW-0812">Transmembrane</keyword>
<name>A0ABS1KY94_9BACT</name>
<sequence length="237" mass="27037">MKKLSTLALGVFVLCLQAGAQQIDYKKIILPESISNVSIEERLVQLAWKNNPSAKVMQHDVAAAQYEVKVAATRWTSLFGAQGNLNEFTIKQFTNSSSGATSNTFYPRYNVYLNLPLSAFFEFPNAKKAARERVGIKEEQNNMLKLDIRARVLKAYKDYQKYDFIAKIRNADLEDFRQNFNTVEKNFKEGSASLEDYATAQRLLRDLQIQDAMAKNDFDKAKIDLEQLIGVKMEEVL</sequence>
<dbReference type="Proteomes" id="UP000613030">
    <property type="component" value="Unassembled WGS sequence"/>
</dbReference>
<dbReference type="InterPro" id="IPR003423">
    <property type="entry name" value="OMP_efflux"/>
</dbReference>
<protein>
    <submittedName>
        <fullName evidence="9">TolC family protein</fullName>
    </submittedName>
</protein>
<feature type="chain" id="PRO_5045879269" evidence="8">
    <location>
        <begin position="21"/>
        <end position="237"/>
    </location>
</feature>
<evidence type="ECO:0000256" key="5">
    <source>
        <dbReference type="ARBA" id="ARBA00022692"/>
    </source>
</evidence>
<evidence type="ECO:0000256" key="2">
    <source>
        <dbReference type="ARBA" id="ARBA00007613"/>
    </source>
</evidence>
<dbReference type="Gene3D" id="1.20.1600.10">
    <property type="entry name" value="Outer membrane efflux proteins (OEP)"/>
    <property type="match status" value="1"/>
</dbReference>
<evidence type="ECO:0000256" key="7">
    <source>
        <dbReference type="ARBA" id="ARBA00023237"/>
    </source>
</evidence>
<dbReference type="SUPFAM" id="SSF56954">
    <property type="entry name" value="Outer membrane efflux proteins (OEP)"/>
    <property type="match status" value="1"/>
</dbReference>
<dbReference type="InterPro" id="IPR051906">
    <property type="entry name" value="TolC-like"/>
</dbReference>
<gene>
    <name evidence="9" type="ORF">JI741_23625</name>
</gene>
<evidence type="ECO:0000256" key="8">
    <source>
        <dbReference type="SAM" id="SignalP"/>
    </source>
</evidence>
<keyword evidence="3" id="KW-0813">Transport</keyword>
<dbReference type="PANTHER" id="PTHR30026">
    <property type="entry name" value="OUTER MEMBRANE PROTEIN TOLC"/>
    <property type="match status" value="1"/>
</dbReference>
<accession>A0ABS1KY94</accession>
<evidence type="ECO:0000313" key="9">
    <source>
        <dbReference type="EMBL" id="MBL0744242.1"/>
    </source>
</evidence>
<evidence type="ECO:0000313" key="10">
    <source>
        <dbReference type="Proteomes" id="UP000613030"/>
    </source>
</evidence>
<evidence type="ECO:0000256" key="4">
    <source>
        <dbReference type="ARBA" id="ARBA00022452"/>
    </source>
</evidence>
<dbReference type="Pfam" id="PF02321">
    <property type="entry name" value="OEP"/>
    <property type="match status" value="1"/>
</dbReference>
<organism evidence="9 10">
    <name type="scientific">Chryseolinea lacunae</name>
    <dbReference type="NCBI Taxonomy" id="2801331"/>
    <lineage>
        <taxon>Bacteria</taxon>
        <taxon>Pseudomonadati</taxon>
        <taxon>Bacteroidota</taxon>
        <taxon>Cytophagia</taxon>
        <taxon>Cytophagales</taxon>
        <taxon>Fulvivirgaceae</taxon>
        <taxon>Chryseolinea</taxon>
    </lineage>
</organism>
<evidence type="ECO:0000256" key="6">
    <source>
        <dbReference type="ARBA" id="ARBA00023136"/>
    </source>
</evidence>
<keyword evidence="6" id="KW-0472">Membrane</keyword>
<dbReference type="RefSeq" id="WP_202013900.1">
    <property type="nucleotide sequence ID" value="NZ_JAERRB010000010.1"/>
</dbReference>
<evidence type="ECO:0000256" key="1">
    <source>
        <dbReference type="ARBA" id="ARBA00004442"/>
    </source>
</evidence>
<comment type="similarity">
    <text evidence="2">Belongs to the outer membrane factor (OMF) (TC 1.B.17) family.</text>
</comment>